<evidence type="ECO:0000313" key="4">
    <source>
        <dbReference type="Proteomes" id="UP000267250"/>
    </source>
</evidence>
<dbReference type="CDD" id="cd00093">
    <property type="entry name" value="HTH_XRE"/>
    <property type="match status" value="1"/>
</dbReference>
<dbReference type="InterPro" id="IPR001387">
    <property type="entry name" value="Cro/C1-type_HTH"/>
</dbReference>
<dbReference type="OrthoDB" id="1856733at2"/>
<dbReference type="RefSeq" id="WP_127015821.1">
    <property type="nucleotide sequence ID" value="NZ_CP016379.1"/>
</dbReference>
<dbReference type="PROSITE" id="PS50943">
    <property type="entry name" value="HTH_CROC1"/>
    <property type="match status" value="1"/>
</dbReference>
<dbReference type="KEGG" id="aft:BBF96_03300"/>
<reference evidence="3 4" key="1">
    <citation type="submission" date="2016-07" db="EMBL/GenBank/DDBJ databases">
        <title>Genome and transcriptome analysis of iron-reducing fermentative bacteria Anoxybacter fermentans.</title>
        <authorList>
            <person name="Zeng X."/>
            <person name="Shao Z."/>
        </authorList>
    </citation>
    <scope>NUCLEOTIDE SEQUENCE [LARGE SCALE GENOMIC DNA]</scope>
    <source>
        <strain evidence="3 4">DY22613</strain>
    </source>
</reference>
<sequence length="194" mass="22107">MFRSDAHKILRKLRKERGWSQEEVGKALGRSAGWVSNKERSTRGISAEDLGMFADLYEVDPAVFFVSPYSASEIGKTISEALQKYNLSEAQLADELDMDYFRLANALLGEVELTPAELQTIGNYLNITEPPFLHSAEHIIQKILDLATKLGLQAKKINMLRNFLENEVKKLNDNQKSYNPHSTKTRIETKYTQR</sequence>
<proteinExistence type="predicted"/>
<dbReference type="AlphaFoldDB" id="A0A3Q9HPH7"/>
<feature type="domain" description="HTH cro/C1-type" evidence="2">
    <location>
        <begin position="10"/>
        <end position="64"/>
    </location>
</feature>
<dbReference type="GO" id="GO:0003677">
    <property type="term" value="F:DNA binding"/>
    <property type="evidence" value="ECO:0007669"/>
    <property type="project" value="InterPro"/>
</dbReference>
<keyword evidence="4" id="KW-1185">Reference proteome</keyword>
<gene>
    <name evidence="3" type="ORF">BBF96_03300</name>
</gene>
<evidence type="ECO:0000256" key="1">
    <source>
        <dbReference type="SAM" id="MobiDB-lite"/>
    </source>
</evidence>
<dbReference type="EMBL" id="CP016379">
    <property type="protein sequence ID" value="AZR72491.1"/>
    <property type="molecule type" value="Genomic_DNA"/>
</dbReference>
<dbReference type="Pfam" id="PF13560">
    <property type="entry name" value="HTH_31"/>
    <property type="match status" value="1"/>
</dbReference>
<dbReference type="Gene3D" id="1.10.260.40">
    <property type="entry name" value="lambda repressor-like DNA-binding domains"/>
    <property type="match status" value="1"/>
</dbReference>
<evidence type="ECO:0000313" key="3">
    <source>
        <dbReference type="EMBL" id="AZR72491.1"/>
    </source>
</evidence>
<organism evidence="3 4">
    <name type="scientific">Anoxybacter fermentans</name>
    <dbReference type="NCBI Taxonomy" id="1323375"/>
    <lineage>
        <taxon>Bacteria</taxon>
        <taxon>Bacillati</taxon>
        <taxon>Bacillota</taxon>
        <taxon>Clostridia</taxon>
        <taxon>Halanaerobiales</taxon>
        <taxon>Anoxybacter</taxon>
    </lineage>
</organism>
<dbReference type="SMART" id="SM00530">
    <property type="entry name" value="HTH_XRE"/>
    <property type="match status" value="2"/>
</dbReference>
<dbReference type="Proteomes" id="UP000267250">
    <property type="component" value="Chromosome"/>
</dbReference>
<feature type="compositionally biased region" description="Basic and acidic residues" evidence="1">
    <location>
        <begin position="185"/>
        <end position="194"/>
    </location>
</feature>
<evidence type="ECO:0000259" key="2">
    <source>
        <dbReference type="PROSITE" id="PS50943"/>
    </source>
</evidence>
<dbReference type="SUPFAM" id="SSF47413">
    <property type="entry name" value="lambda repressor-like DNA-binding domains"/>
    <property type="match status" value="2"/>
</dbReference>
<feature type="region of interest" description="Disordered" evidence="1">
    <location>
        <begin position="173"/>
        <end position="194"/>
    </location>
</feature>
<accession>A0A3Q9HPH7</accession>
<protein>
    <recommendedName>
        <fullName evidence="2">HTH cro/C1-type domain-containing protein</fullName>
    </recommendedName>
</protein>
<dbReference type="InterPro" id="IPR010982">
    <property type="entry name" value="Lambda_DNA-bd_dom_sf"/>
</dbReference>
<name>A0A3Q9HPH7_9FIRM</name>